<feature type="compositionally biased region" description="Acidic residues" evidence="1">
    <location>
        <begin position="253"/>
        <end position="264"/>
    </location>
</feature>
<dbReference type="EMBL" id="OX459121">
    <property type="protein sequence ID" value="CAI9102332.1"/>
    <property type="molecule type" value="Genomic_DNA"/>
</dbReference>
<feature type="compositionally biased region" description="Polar residues" evidence="1">
    <location>
        <begin position="265"/>
        <end position="278"/>
    </location>
</feature>
<feature type="region of interest" description="Disordered" evidence="1">
    <location>
        <begin position="253"/>
        <end position="283"/>
    </location>
</feature>
<reference evidence="2" key="1">
    <citation type="submission" date="2023-03" db="EMBL/GenBank/DDBJ databases">
        <authorList>
            <person name="Julca I."/>
        </authorList>
    </citation>
    <scope>NUCLEOTIDE SEQUENCE</scope>
</reference>
<evidence type="ECO:0000313" key="2">
    <source>
        <dbReference type="EMBL" id="CAI9102332.1"/>
    </source>
</evidence>
<evidence type="ECO:0000256" key="1">
    <source>
        <dbReference type="SAM" id="MobiDB-lite"/>
    </source>
</evidence>
<dbReference type="Proteomes" id="UP001161247">
    <property type="component" value="Chromosome 4"/>
</dbReference>
<name>A0AAV1D688_OLDCO</name>
<protein>
    <submittedName>
        <fullName evidence="2">OLC1v1000584C1</fullName>
    </submittedName>
</protein>
<organism evidence="2 3">
    <name type="scientific">Oldenlandia corymbosa var. corymbosa</name>
    <dbReference type="NCBI Taxonomy" id="529605"/>
    <lineage>
        <taxon>Eukaryota</taxon>
        <taxon>Viridiplantae</taxon>
        <taxon>Streptophyta</taxon>
        <taxon>Embryophyta</taxon>
        <taxon>Tracheophyta</taxon>
        <taxon>Spermatophyta</taxon>
        <taxon>Magnoliopsida</taxon>
        <taxon>eudicotyledons</taxon>
        <taxon>Gunneridae</taxon>
        <taxon>Pentapetalae</taxon>
        <taxon>asterids</taxon>
        <taxon>lamiids</taxon>
        <taxon>Gentianales</taxon>
        <taxon>Rubiaceae</taxon>
        <taxon>Rubioideae</taxon>
        <taxon>Spermacoceae</taxon>
        <taxon>Hedyotis-Oldenlandia complex</taxon>
        <taxon>Oldenlandia</taxon>
    </lineage>
</organism>
<proteinExistence type="predicted"/>
<sequence>MVGNPDLKIVDDFASTIDSDEKVMLSSNTSSRLYDDKDPFPIVNLDEEESTTVAVGAKKKRKRLVKVSEKKKKKADVVASKSTAQGENIVAPAMEKTSAPPATEKVTTPQVEGGPPQMVCRFLVEDAMYSGMAADIEEVNMAARKYGAHKVAVAGLKRFNRDMPIKAKWFKQFLKESPKKTMHEALIKVLNKLSSEQLPLWESLCEALVKMGASEDTTMFLGDPATVLSKGPSEEEPIPEVLDEYIGIELEEEDDEASKEDVDDTGNSGVQKNAGETSQSHHKDEVLARVQHMISIRMRRFISVMDMLKERTRKVELLMEYISELQNLLLDHNVDFPSFENPEEVVDPRTKSSREELLLRVHTQDKEIIDLKDKLNQIFELLWRILTMDMERLRIMVMILNMETILHIKKIRTLGTICFQILTMVVIIKGIHFMLGTILVSAYMSPKMLSCLERIDKLMDDIEKKNASYFSQEDCYHSNASVYQPPPSQPTLRELAARQPTLRKLAALQSSPCQPTLRQLGSSYQQPPAQPQLTVREAALRDFQSEKGQQLIEEVNQYRLSVGLPEYDPIGNLLKLNKNEKISEDNSLVQSPHPPSQTELEYEELEETKEINRPDILSSPDSSSIYIVVKHDSLILRVGDKNVDTCGHMWSSKSLILGTTSP</sequence>
<gene>
    <name evidence="2" type="ORF">OLC1_LOCUS11693</name>
</gene>
<evidence type="ECO:0000313" key="3">
    <source>
        <dbReference type="Proteomes" id="UP001161247"/>
    </source>
</evidence>
<keyword evidence="3" id="KW-1185">Reference proteome</keyword>
<dbReference type="AlphaFoldDB" id="A0AAV1D688"/>
<accession>A0AAV1D688</accession>